<evidence type="ECO:0000256" key="1">
    <source>
        <dbReference type="ARBA" id="ARBA00001931"/>
    </source>
</evidence>
<gene>
    <name evidence="5" type="ORF">GRI89_05130</name>
</gene>
<comment type="similarity">
    <text evidence="2">Belongs to the bacterial PQQ dehydrogenase family.</text>
</comment>
<dbReference type="GO" id="GO:0016020">
    <property type="term" value="C:membrane"/>
    <property type="evidence" value="ECO:0007669"/>
    <property type="project" value="InterPro"/>
</dbReference>
<dbReference type="InterPro" id="IPR018391">
    <property type="entry name" value="PQQ_b-propeller_rpt"/>
</dbReference>
<protein>
    <submittedName>
        <fullName evidence="5">PQQ-binding-like beta-propeller repeat protein</fullName>
    </submittedName>
</protein>
<proteinExistence type="inferred from homology"/>
<evidence type="ECO:0000313" key="5">
    <source>
        <dbReference type="EMBL" id="MXO58920.1"/>
    </source>
</evidence>
<dbReference type="InterPro" id="IPR002372">
    <property type="entry name" value="PQQ_rpt_dom"/>
</dbReference>
<dbReference type="SMART" id="SM00564">
    <property type="entry name" value="PQQ"/>
    <property type="match status" value="6"/>
</dbReference>
<reference evidence="5 6" key="1">
    <citation type="submission" date="2019-12" db="EMBL/GenBank/DDBJ databases">
        <title>Genomic-based taxomic classification of the family Erythrobacteraceae.</title>
        <authorList>
            <person name="Xu L."/>
        </authorList>
    </citation>
    <scope>NUCLEOTIDE SEQUENCE [LARGE SCALE GENOMIC DNA]</scope>
    <source>
        <strain evidence="5 6">MCCC 1K01500</strain>
    </source>
</reference>
<dbReference type="PANTHER" id="PTHR32303:SF4">
    <property type="entry name" value="QUINOPROTEIN GLUCOSE DEHYDROGENASE"/>
    <property type="match status" value="1"/>
</dbReference>
<organism evidence="5 6">
    <name type="scientific">Croceibacterium salegens</name>
    <dbReference type="NCBI Taxonomy" id="1737568"/>
    <lineage>
        <taxon>Bacteria</taxon>
        <taxon>Pseudomonadati</taxon>
        <taxon>Pseudomonadota</taxon>
        <taxon>Alphaproteobacteria</taxon>
        <taxon>Sphingomonadales</taxon>
        <taxon>Erythrobacteraceae</taxon>
        <taxon>Croceibacterium</taxon>
    </lineage>
</organism>
<dbReference type="PANTHER" id="PTHR32303">
    <property type="entry name" value="QUINOPROTEIN ALCOHOL DEHYDROGENASE (CYTOCHROME C)"/>
    <property type="match status" value="1"/>
</dbReference>
<dbReference type="AlphaFoldDB" id="A0A6I4SV49"/>
<dbReference type="GO" id="GO:0048038">
    <property type="term" value="F:quinone binding"/>
    <property type="evidence" value="ECO:0007669"/>
    <property type="project" value="InterPro"/>
</dbReference>
<comment type="cofactor">
    <cofactor evidence="1">
        <name>pyrroloquinoline quinone</name>
        <dbReference type="ChEBI" id="CHEBI:58442"/>
    </cofactor>
</comment>
<accession>A0A6I4SV49</accession>
<evidence type="ECO:0000256" key="2">
    <source>
        <dbReference type="ARBA" id="ARBA00008156"/>
    </source>
</evidence>
<keyword evidence="6" id="KW-1185">Reference proteome</keyword>
<dbReference type="Gene3D" id="2.140.10.10">
    <property type="entry name" value="Quinoprotein alcohol dehydrogenase-like superfamily"/>
    <property type="match status" value="1"/>
</dbReference>
<sequence>MCRLGCAREITCQMTSGAFLRTNSNSPRRERSLVAACAAALLASACTSTGSTSEVASASADTATSFDYAGWDSYLGGADSSQYSSAAQIDTSNVAQLEVAWTFETGPGQAPQFNPVKIGDTVYLMNGAKLVALDATTGAQKWSKDYGGRVGGRGMNFWQSADGKDRRFYFLNDGMLRAVNADNGEPITSFGTDGKVDIRTGLEPNKMPERPLMTNNPGRIYKDTIIMSLPAAAYDFASAPADIHAYDVHTGALKWTFHTVPEKGELGYETWPEKDHDQFGGVHNWSESTVDEKLGLVFIPTGTARYDFYGGNREGANLFANTILAIDAATGKLVWHYQTLHHDLWDFDIPQAPKLMTIRKDGKDIPVLIQATKFGFLFVLDRRTGKPVWPIEEKPVPASDVPGEKAWPTQPFPTWPEPFARQGVFTEDMINPYISEEDQAKLRELLKTARNEGLYTPPSIQGSISLPGHNGGANWGSSAVDPVKKRFFVVSKQMPTFDKLTLDERPEAAAAMPNGGGDVKPYKSGVDFMLQTNGLPAIAPPWSKITAYNMETGEKIWDLPNGEVTMLAEKGIRDTGSTAPRGGPVATAGGLVFVGTSSDRKVRARDAATGKVLWEHQLDAASEGVPTVYTEGGKEYVVFAVGGDGLFPPKLGQSKPGPNRYVAFALPGK</sequence>
<dbReference type="Proteomes" id="UP000433652">
    <property type="component" value="Unassembled WGS sequence"/>
</dbReference>
<evidence type="ECO:0000256" key="3">
    <source>
        <dbReference type="ARBA" id="ARBA00023002"/>
    </source>
</evidence>
<evidence type="ECO:0000259" key="4">
    <source>
        <dbReference type="Pfam" id="PF01011"/>
    </source>
</evidence>
<dbReference type="CDD" id="cd10280">
    <property type="entry name" value="PQQ_mGDH"/>
    <property type="match status" value="1"/>
</dbReference>
<name>A0A6I4SV49_9SPHN</name>
<feature type="domain" description="Pyrrolo-quinoline quinone repeat" evidence="4">
    <location>
        <begin position="71"/>
        <end position="637"/>
    </location>
</feature>
<dbReference type="SUPFAM" id="SSF50998">
    <property type="entry name" value="Quinoprotein alcohol dehydrogenase-like"/>
    <property type="match status" value="1"/>
</dbReference>
<dbReference type="InterPro" id="IPR017511">
    <property type="entry name" value="PQQ_mDH"/>
</dbReference>
<comment type="caution">
    <text evidence="5">The sequence shown here is derived from an EMBL/GenBank/DDBJ whole genome shotgun (WGS) entry which is preliminary data.</text>
</comment>
<dbReference type="Pfam" id="PF01011">
    <property type="entry name" value="PQQ"/>
    <property type="match status" value="1"/>
</dbReference>
<evidence type="ECO:0000313" key="6">
    <source>
        <dbReference type="Proteomes" id="UP000433652"/>
    </source>
</evidence>
<dbReference type="InterPro" id="IPR011047">
    <property type="entry name" value="Quinoprotein_ADH-like_sf"/>
</dbReference>
<keyword evidence="3" id="KW-0560">Oxidoreductase</keyword>
<dbReference type="EMBL" id="WTYM01000031">
    <property type="protein sequence ID" value="MXO58920.1"/>
    <property type="molecule type" value="Genomic_DNA"/>
</dbReference>
<dbReference type="GO" id="GO:0008876">
    <property type="term" value="F:quinoprotein glucose dehydrogenase activity"/>
    <property type="evidence" value="ECO:0007669"/>
    <property type="project" value="TreeGrafter"/>
</dbReference>